<dbReference type="SUPFAM" id="SSF52540">
    <property type="entry name" value="P-loop containing nucleoside triphosphate hydrolases"/>
    <property type="match status" value="1"/>
</dbReference>
<keyword evidence="4 6" id="KW-0067">ATP-binding</keyword>
<feature type="domain" description="ABC transporter" evidence="5">
    <location>
        <begin position="7"/>
        <end position="253"/>
    </location>
</feature>
<evidence type="ECO:0000256" key="2">
    <source>
        <dbReference type="ARBA" id="ARBA00022475"/>
    </source>
</evidence>
<dbReference type="PANTHER" id="PTHR45772">
    <property type="entry name" value="CONSERVED COMPONENT OF ABC TRANSPORTER FOR NATURAL AMINO ACIDS-RELATED"/>
    <property type="match status" value="1"/>
</dbReference>
<evidence type="ECO:0000259" key="5">
    <source>
        <dbReference type="PROSITE" id="PS50893"/>
    </source>
</evidence>
<sequence length="258" mass="27922">MTTPPRLELRNLSKRFGGLHAVSEMSFSVQRGEIFGLIGPNGAGKTTLFNLVAGVHKPSDGQVLHDGVDVTGKGIDVIARRGIGRTFQAAHTFKLETVRENLRRAALLQRSYGPWVHFWGPRARNEAQIEESSQQVAAFVGLTGQLDQTGGALPYGQQKMLGVAMALMTSPGVLLMDEPAAGLNSTEKVAMGALIRRLRDERGIDILLVEHDMRLVMSLSDRILVINQGRRIALGTPEAVQADPAVIEAYLGGDHELA</sequence>
<keyword evidence="1" id="KW-0813">Transport</keyword>
<evidence type="ECO:0000256" key="4">
    <source>
        <dbReference type="ARBA" id="ARBA00022840"/>
    </source>
</evidence>
<name>A0ABV2Q258_9BURK</name>
<dbReference type="Proteomes" id="UP001549320">
    <property type="component" value="Unassembled WGS sequence"/>
</dbReference>
<dbReference type="InterPro" id="IPR051120">
    <property type="entry name" value="ABC_AA/LPS_Transport"/>
</dbReference>
<dbReference type="InterPro" id="IPR027417">
    <property type="entry name" value="P-loop_NTPase"/>
</dbReference>
<dbReference type="PROSITE" id="PS50893">
    <property type="entry name" value="ABC_TRANSPORTER_2"/>
    <property type="match status" value="1"/>
</dbReference>
<keyword evidence="7" id="KW-1185">Reference proteome</keyword>
<dbReference type="InterPro" id="IPR003439">
    <property type="entry name" value="ABC_transporter-like_ATP-bd"/>
</dbReference>
<evidence type="ECO:0000313" key="6">
    <source>
        <dbReference type="EMBL" id="MET4575017.1"/>
    </source>
</evidence>
<reference evidence="6 7" key="1">
    <citation type="submission" date="2024-06" db="EMBL/GenBank/DDBJ databases">
        <title>Sorghum-associated microbial communities from plants grown in Nebraska, USA.</title>
        <authorList>
            <person name="Schachtman D."/>
        </authorList>
    </citation>
    <scope>NUCLEOTIDE SEQUENCE [LARGE SCALE GENOMIC DNA]</scope>
    <source>
        <strain evidence="6 7">2709</strain>
    </source>
</reference>
<gene>
    <name evidence="6" type="ORF">ABIE13_000114</name>
</gene>
<dbReference type="EMBL" id="JBEPSH010000001">
    <property type="protein sequence ID" value="MET4575017.1"/>
    <property type="molecule type" value="Genomic_DNA"/>
</dbReference>
<proteinExistence type="predicted"/>
<dbReference type="PANTHER" id="PTHR45772:SF7">
    <property type="entry name" value="AMINO ACID ABC TRANSPORTER ATP-BINDING PROTEIN"/>
    <property type="match status" value="1"/>
</dbReference>
<comment type="caution">
    <text evidence="6">The sequence shown here is derived from an EMBL/GenBank/DDBJ whole genome shotgun (WGS) entry which is preliminary data.</text>
</comment>
<protein>
    <submittedName>
        <fullName evidence="6">Branched-chain amino acid transport system ATP-binding protein</fullName>
    </submittedName>
</protein>
<evidence type="ECO:0000313" key="7">
    <source>
        <dbReference type="Proteomes" id="UP001549320"/>
    </source>
</evidence>
<keyword evidence="2" id="KW-0472">Membrane</keyword>
<accession>A0ABV2Q258</accession>
<dbReference type="GO" id="GO:0005524">
    <property type="term" value="F:ATP binding"/>
    <property type="evidence" value="ECO:0007669"/>
    <property type="project" value="UniProtKB-KW"/>
</dbReference>
<dbReference type="Pfam" id="PF00005">
    <property type="entry name" value="ABC_tran"/>
    <property type="match status" value="1"/>
</dbReference>
<organism evidence="6 7">
    <name type="scientific">Ottowia thiooxydans</name>
    <dbReference type="NCBI Taxonomy" id="219182"/>
    <lineage>
        <taxon>Bacteria</taxon>
        <taxon>Pseudomonadati</taxon>
        <taxon>Pseudomonadota</taxon>
        <taxon>Betaproteobacteria</taxon>
        <taxon>Burkholderiales</taxon>
        <taxon>Comamonadaceae</taxon>
        <taxon>Ottowia</taxon>
    </lineage>
</organism>
<dbReference type="Gene3D" id="3.40.50.300">
    <property type="entry name" value="P-loop containing nucleotide triphosphate hydrolases"/>
    <property type="match status" value="1"/>
</dbReference>
<dbReference type="InterPro" id="IPR032823">
    <property type="entry name" value="BCA_ABC_TP_C"/>
</dbReference>
<dbReference type="InterPro" id="IPR003593">
    <property type="entry name" value="AAA+_ATPase"/>
</dbReference>
<evidence type="ECO:0000256" key="1">
    <source>
        <dbReference type="ARBA" id="ARBA00022448"/>
    </source>
</evidence>
<keyword evidence="3" id="KW-0547">Nucleotide-binding</keyword>
<dbReference type="Pfam" id="PF12399">
    <property type="entry name" value="BCA_ABC_TP_C"/>
    <property type="match status" value="1"/>
</dbReference>
<dbReference type="RefSeq" id="WP_354440232.1">
    <property type="nucleotide sequence ID" value="NZ_JBEPSH010000001.1"/>
</dbReference>
<keyword evidence="2" id="KW-1003">Cell membrane</keyword>
<dbReference type="SMART" id="SM00382">
    <property type="entry name" value="AAA"/>
    <property type="match status" value="1"/>
</dbReference>
<evidence type="ECO:0000256" key="3">
    <source>
        <dbReference type="ARBA" id="ARBA00022741"/>
    </source>
</evidence>
<dbReference type="CDD" id="cd03219">
    <property type="entry name" value="ABC_Mj1267_LivG_branched"/>
    <property type="match status" value="1"/>
</dbReference>